<dbReference type="Pfam" id="PF00188">
    <property type="entry name" value="CAP"/>
    <property type="match status" value="1"/>
</dbReference>
<evidence type="ECO:0000313" key="4">
    <source>
        <dbReference type="Proteomes" id="UP000005408"/>
    </source>
</evidence>
<dbReference type="SUPFAM" id="SSF55797">
    <property type="entry name" value="PR-1-like"/>
    <property type="match status" value="1"/>
</dbReference>
<sequence length="105" mass="11708">MIYMKVLVVLFLSGAAIVIGLDPASFLEAHNTYRRNFRPRAANMKELKWSEELASKAQKWASKCLNEPDPVTSSPSFTCVGEHRYLGFGTPKASNAVSRWTSVTK</sequence>
<evidence type="ECO:0000256" key="1">
    <source>
        <dbReference type="SAM" id="SignalP"/>
    </source>
</evidence>
<accession>A0A8W8HLD4</accession>
<evidence type="ECO:0000313" key="3">
    <source>
        <dbReference type="EnsemblMetazoa" id="G10061.1:cds"/>
    </source>
</evidence>
<keyword evidence="4" id="KW-1185">Reference proteome</keyword>
<dbReference type="AlphaFoldDB" id="A0A8W8HLD4"/>
<dbReference type="OrthoDB" id="737510at2759"/>
<dbReference type="Gene3D" id="3.40.33.10">
    <property type="entry name" value="CAP"/>
    <property type="match status" value="1"/>
</dbReference>
<protein>
    <recommendedName>
        <fullName evidence="2">SCP domain-containing protein</fullName>
    </recommendedName>
</protein>
<evidence type="ECO:0000259" key="2">
    <source>
        <dbReference type="Pfam" id="PF00188"/>
    </source>
</evidence>
<organism evidence="3 4">
    <name type="scientific">Magallana gigas</name>
    <name type="common">Pacific oyster</name>
    <name type="synonym">Crassostrea gigas</name>
    <dbReference type="NCBI Taxonomy" id="29159"/>
    <lineage>
        <taxon>Eukaryota</taxon>
        <taxon>Metazoa</taxon>
        <taxon>Spiralia</taxon>
        <taxon>Lophotrochozoa</taxon>
        <taxon>Mollusca</taxon>
        <taxon>Bivalvia</taxon>
        <taxon>Autobranchia</taxon>
        <taxon>Pteriomorphia</taxon>
        <taxon>Ostreida</taxon>
        <taxon>Ostreoidea</taxon>
        <taxon>Ostreidae</taxon>
        <taxon>Magallana</taxon>
    </lineage>
</organism>
<keyword evidence="1" id="KW-0732">Signal</keyword>
<reference evidence="3" key="1">
    <citation type="submission" date="2022-08" db="UniProtKB">
        <authorList>
            <consortium name="EnsemblMetazoa"/>
        </authorList>
    </citation>
    <scope>IDENTIFICATION</scope>
    <source>
        <strain evidence="3">05x7-T-G4-1.051#20</strain>
    </source>
</reference>
<dbReference type="EnsemblMetazoa" id="G10061.1">
    <property type="protein sequence ID" value="G10061.1:cds"/>
    <property type="gene ID" value="G10061"/>
</dbReference>
<name>A0A8W8HLD4_MAGGI</name>
<dbReference type="Proteomes" id="UP000005408">
    <property type="component" value="Unassembled WGS sequence"/>
</dbReference>
<proteinExistence type="predicted"/>
<feature type="chain" id="PRO_5036473073" description="SCP domain-containing protein" evidence="1">
    <location>
        <begin position="21"/>
        <end position="105"/>
    </location>
</feature>
<feature type="domain" description="SCP" evidence="2">
    <location>
        <begin position="27"/>
        <end position="87"/>
    </location>
</feature>
<feature type="signal peptide" evidence="1">
    <location>
        <begin position="1"/>
        <end position="20"/>
    </location>
</feature>
<dbReference type="InterPro" id="IPR035940">
    <property type="entry name" value="CAP_sf"/>
</dbReference>
<dbReference type="InterPro" id="IPR014044">
    <property type="entry name" value="CAP_dom"/>
</dbReference>